<evidence type="ECO:0000256" key="1">
    <source>
        <dbReference type="ARBA" id="ARBA00004123"/>
    </source>
</evidence>
<evidence type="ECO:0000313" key="7">
    <source>
        <dbReference type="EnsemblPlants" id="AET1Gv20570200.13"/>
    </source>
</evidence>
<reference evidence="7" key="4">
    <citation type="submission" date="2019-03" db="UniProtKB">
        <authorList>
            <consortium name="EnsemblPlants"/>
        </authorList>
    </citation>
    <scope>IDENTIFICATION</scope>
</reference>
<keyword evidence="5" id="KW-0539">Nucleus</keyword>
<dbReference type="AlphaFoldDB" id="A0A452YYA9"/>
<dbReference type="GO" id="GO:0006397">
    <property type="term" value="P:mRNA processing"/>
    <property type="evidence" value="ECO:0007669"/>
    <property type="project" value="UniProtKB-KW"/>
</dbReference>
<dbReference type="SUPFAM" id="SSF54928">
    <property type="entry name" value="RNA-binding domain, RBD"/>
    <property type="match status" value="1"/>
</dbReference>
<dbReference type="PANTHER" id="PTHR23003">
    <property type="entry name" value="RNA RECOGNITION MOTIF RRM DOMAIN CONTAINING PROTEIN"/>
    <property type="match status" value="1"/>
</dbReference>
<dbReference type="PANTHER" id="PTHR23003:SF62">
    <property type="entry name" value="SERINE_ARGININE (SR)-TYPE SHUTTLING MRNA BINDING PROTEIN NPL3"/>
    <property type="match status" value="1"/>
</dbReference>
<dbReference type="GO" id="GO:0005634">
    <property type="term" value="C:nucleus"/>
    <property type="evidence" value="ECO:0007669"/>
    <property type="project" value="UniProtKB-SubCell"/>
</dbReference>
<dbReference type="Gramene" id="AET1Gv20570200.13">
    <property type="protein sequence ID" value="AET1Gv20570200.13"/>
    <property type="gene ID" value="AET1Gv20570200"/>
</dbReference>
<accession>A0A452YYA9</accession>
<feature type="domain" description="RRM" evidence="6">
    <location>
        <begin position="1"/>
        <end position="48"/>
    </location>
</feature>
<dbReference type="InterPro" id="IPR000504">
    <property type="entry name" value="RRM_dom"/>
</dbReference>
<dbReference type="Gene3D" id="3.30.70.330">
    <property type="match status" value="1"/>
</dbReference>
<evidence type="ECO:0000256" key="5">
    <source>
        <dbReference type="ARBA" id="ARBA00023242"/>
    </source>
</evidence>
<dbReference type="GO" id="GO:0005737">
    <property type="term" value="C:cytoplasm"/>
    <property type="evidence" value="ECO:0007669"/>
    <property type="project" value="TreeGrafter"/>
</dbReference>
<keyword evidence="4" id="KW-0694">RNA-binding</keyword>
<dbReference type="Proteomes" id="UP000015105">
    <property type="component" value="Chromosome 1D"/>
</dbReference>
<evidence type="ECO:0000313" key="8">
    <source>
        <dbReference type="Proteomes" id="UP000015105"/>
    </source>
</evidence>
<dbReference type="InterPro" id="IPR050374">
    <property type="entry name" value="RRT5_SRSF_SR"/>
</dbReference>
<proteinExistence type="predicted"/>
<comment type="subcellular location">
    <subcellularLocation>
        <location evidence="1">Nucleus</location>
    </subcellularLocation>
</comment>
<reference evidence="8" key="1">
    <citation type="journal article" date="2014" name="Science">
        <title>Ancient hybridizations among the ancestral genomes of bread wheat.</title>
        <authorList>
            <consortium name="International Wheat Genome Sequencing Consortium,"/>
            <person name="Marcussen T."/>
            <person name="Sandve S.R."/>
            <person name="Heier L."/>
            <person name="Spannagl M."/>
            <person name="Pfeifer M."/>
            <person name="Jakobsen K.S."/>
            <person name="Wulff B.B."/>
            <person name="Steuernagel B."/>
            <person name="Mayer K.F."/>
            <person name="Olsen O.A."/>
        </authorList>
    </citation>
    <scope>NUCLEOTIDE SEQUENCE [LARGE SCALE GENOMIC DNA]</scope>
    <source>
        <strain evidence="8">cv. AL8/78</strain>
    </source>
</reference>
<evidence type="ECO:0000256" key="2">
    <source>
        <dbReference type="ARBA" id="ARBA00022664"/>
    </source>
</evidence>
<dbReference type="GO" id="GO:0003729">
    <property type="term" value="F:mRNA binding"/>
    <property type="evidence" value="ECO:0007669"/>
    <property type="project" value="TreeGrafter"/>
</dbReference>
<dbReference type="InterPro" id="IPR035979">
    <property type="entry name" value="RBD_domain_sf"/>
</dbReference>
<reference evidence="8" key="2">
    <citation type="journal article" date="2017" name="Nat. Plants">
        <title>The Aegilops tauschii genome reveals multiple impacts of transposons.</title>
        <authorList>
            <person name="Zhao G."/>
            <person name="Zou C."/>
            <person name="Li K."/>
            <person name="Wang K."/>
            <person name="Li T."/>
            <person name="Gao L."/>
            <person name="Zhang X."/>
            <person name="Wang H."/>
            <person name="Yang Z."/>
            <person name="Liu X."/>
            <person name="Jiang W."/>
            <person name="Mao L."/>
            <person name="Kong X."/>
            <person name="Jiao Y."/>
            <person name="Jia J."/>
        </authorList>
    </citation>
    <scope>NUCLEOTIDE SEQUENCE [LARGE SCALE GENOMIC DNA]</scope>
    <source>
        <strain evidence="8">cv. AL8/78</strain>
    </source>
</reference>
<evidence type="ECO:0000259" key="6">
    <source>
        <dbReference type="Pfam" id="PF00076"/>
    </source>
</evidence>
<dbReference type="InterPro" id="IPR012677">
    <property type="entry name" value="Nucleotide-bd_a/b_plait_sf"/>
</dbReference>
<name>A0A452YYA9_AEGTS</name>
<reference evidence="7" key="5">
    <citation type="journal article" date="2021" name="G3 (Bethesda)">
        <title>Aegilops tauschii genome assembly Aet v5.0 features greater sequence contiguity and improved annotation.</title>
        <authorList>
            <person name="Wang L."/>
            <person name="Zhu T."/>
            <person name="Rodriguez J.C."/>
            <person name="Deal K.R."/>
            <person name="Dubcovsky J."/>
            <person name="McGuire P.E."/>
            <person name="Lux T."/>
            <person name="Spannagl M."/>
            <person name="Mayer K.F.X."/>
            <person name="Baldrich P."/>
            <person name="Meyers B.C."/>
            <person name="Huo N."/>
            <person name="Gu Y.Q."/>
            <person name="Zhou H."/>
            <person name="Devos K.M."/>
            <person name="Bennetzen J.L."/>
            <person name="Unver T."/>
            <person name="Budak H."/>
            <person name="Gulick P.J."/>
            <person name="Galiba G."/>
            <person name="Kalapos B."/>
            <person name="Nelson D.R."/>
            <person name="Li P."/>
            <person name="You F.M."/>
            <person name="Luo M.C."/>
            <person name="Dvorak J."/>
        </authorList>
    </citation>
    <scope>NUCLEOTIDE SEQUENCE [LARGE SCALE GENOMIC DNA]</scope>
    <source>
        <strain evidence="7">cv. AL8/78</strain>
    </source>
</reference>
<keyword evidence="2" id="KW-0507">mRNA processing</keyword>
<evidence type="ECO:0000256" key="4">
    <source>
        <dbReference type="ARBA" id="ARBA00022884"/>
    </source>
</evidence>
<organism evidence="7 8">
    <name type="scientific">Aegilops tauschii subsp. strangulata</name>
    <name type="common">Goatgrass</name>
    <dbReference type="NCBI Taxonomy" id="200361"/>
    <lineage>
        <taxon>Eukaryota</taxon>
        <taxon>Viridiplantae</taxon>
        <taxon>Streptophyta</taxon>
        <taxon>Embryophyta</taxon>
        <taxon>Tracheophyta</taxon>
        <taxon>Spermatophyta</taxon>
        <taxon>Magnoliopsida</taxon>
        <taxon>Liliopsida</taxon>
        <taxon>Poales</taxon>
        <taxon>Poaceae</taxon>
        <taxon>BOP clade</taxon>
        <taxon>Pooideae</taxon>
        <taxon>Triticodae</taxon>
        <taxon>Triticeae</taxon>
        <taxon>Triticinae</taxon>
        <taxon>Aegilops</taxon>
    </lineage>
</organism>
<protein>
    <recommendedName>
        <fullName evidence="6">RRM domain-containing protein</fullName>
    </recommendedName>
</protein>
<dbReference type="EnsemblPlants" id="AET1Gv20570200.13">
    <property type="protein sequence ID" value="AET1Gv20570200.13"/>
    <property type="gene ID" value="AET1Gv20570200"/>
</dbReference>
<keyword evidence="8" id="KW-1185">Reference proteome</keyword>
<sequence>PSSASWQDLKDHMRRAGDVCFSDVYPEAGAITGIVEYTNYEDMKHAVRYVKHFSTLIHVHTF</sequence>
<reference evidence="7" key="3">
    <citation type="journal article" date="2017" name="Nature">
        <title>Genome sequence of the progenitor of the wheat D genome Aegilops tauschii.</title>
        <authorList>
            <person name="Luo M.C."/>
            <person name="Gu Y.Q."/>
            <person name="Puiu D."/>
            <person name="Wang H."/>
            <person name="Twardziok S.O."/>
            <person name="Deal K.R."/>
            <person name="Huo N."/>
            <person name="Zhu T."/>
            <person name="Wang L."/>
            <person name="Wang Y."/>
            <person name="McGuire P.E."/>
            <person name="Liu S."/>
            <person name="Long H."/>
            <person name="Ramasamy R.K."/>
            <person name="Rodriguez J.C."/>
            <person name="Van S.L."/>
            <person name="Yuan L."/>
            <person name="Wang Z."/>
            <person name="Xia Z."/>
            <person name="Xiao L."/>
            <person name="Anderson O.D."/>
            <person name="Ouyang S."/>
            <person name="Liang Y."/>
            <person name="Zimin A.V."/>
            <person name="Pertea G."/>
            <person name="Qi P."/>
            <person name="Bennetzen J.L."/>
            <person name="Dai X."/>
            <person name="Dawson M.W."/>
            <person name="Muller H.G."/>
            <person name="Kugler K."/>
            <person name="Rivarola-Duarte L."/>
            <person name="Spannagl M."/>
            <person name="Mayer K.F.X."/>
            <person name="Lu F.H."/>
            <person name="Bevan M.W."/>
            <person name="Leroy P."/>
            <person name="Li P."/>
            <person name="You F.M."/>
            <person name="Sun Q."/>
            <person name="Liu Z."/>
            <person name="Lyons E."/>
            <person name="Wicker T."/>
            <person name="Salzberg S.L."/>
            <person name="Devos K.M."/>
            <person name="Dvorak J."/>
        </authorList>
    </citation>
    <scope>NUCLEOTIDE SEQUENCE [LARGE SCALE GENOMIC DNA]</scope>
    <source>
        <strain evidence="7">cv. AL8/78</strain>
    </source>
</reference>
<evidence type="ECO:0000256" key="3">
    <source>
        <dbReference type="ARBA" id="ARBA00022737"/>
    </source>
</evidence>
<keyword evidence="3" id="KW-0677">Repeat</keyword>
<dbReference type="Pfam" id="PF00076">
    <property type="entry name" value="RRM_1"/>
    <property type="match status" value="1"/>
</dbReference>